<keyword evidence="3" id="KW-1185">Reference proteome</keyword>
<evidence type="ECO:0008006" key="4">
    <source>
        <dbReference type="Google" id="ProtNLM"/>
    </source>
</evidence>
<protein>
    <recommendedName>
        <fullName evidence="4">C3H1-type domain-containing protein</fullName>
    </recommendedName>
</protein>
<feature type="region of interest" description="Disordered" evidence="1">
    <location>
        <begin position="138"/>
        <end position="195"/>
    </location>
</feature>
<feature type="compositionally biased region" description="Basic and acidic residues" evidence="1">
    <location>
        <begin position="150"/>
        <end position="163"/>
    </location>
</feature>
<proteinExistence type="predicted"/>
<sequence length="1234" mass="135899">MRKLLINKYLWMNMTADDTVTQVSWPTSANLPVHEWPTSSPSPTLPAVCGGQMTSSETKTVASADLGCSCVMHEYELAGLISSHRITMCCQRKQESSPPSALTHSRLHSSVSHPLVHSSNEHLTSRRPVISSHRAHFNSLPHTRQAASAKDCRPLDCGSRHLESSPTRVMRRGGMKRQPVSPEHSSVVAKRIGNSSRREQVSTLLGFTGFPEGGQTAMRASFQEEGRVRSVSDYGAGQLSRRQLQHANGVRFPVRSLPDFRTWVLCRTMPLVSGFSRGSPRFPHPCIPALLQTLIALPFSVLKSPMLTATQTLSTLLNTMRWRDAYKSSRLVDVVWKGESRITRLSQPNPIWRAIIPISLRLAVMWRHVNGPAQDYRGNRPLNLAPLSIGQGCFVDITSVLKTLCQSDKLVTPHSRRKGCFRFIPHAMGCQSRPEKECRFFHNTPASDTTRPTYLRKKTFFVSRSAGMKGRGKTGYPRENPPTNGIVRHDSHMRESRVTRQGIEPGTPWWEASSLTAQPPLLNLIPVDFYLWGLLKAPVNGTDVDNADDLWQAGGGGGGSAREPRLGTRQRVQSRRTVRDTEGAQPPRCRRRDPGSTQVGAKPGVQLYRPRGGRGTVTRHPAAVRALLPTDKSSAFLGGRDGPVVKLLASHLGGAPGFSHVGIVPGVTAGRRVSSGDLPFPPPLHFSATPSSPHFVLMDSQYHDVKSRPDLLTHSLVPPSLSPCPLTSHERQTLPSSSSRIDTKFECPRSWLHANEVELYGRRTTPLSPRPSDSDEPCDRTYPNTLLTAHVLVLLPNRLHSEWFLPRLVSHRRSELTPAPVSCPPANFPEVYVTIPAAVDARGPSCIPQQPGSAAGSLPCLVVCEVVCTPPEVRIRHSQCPNWTPFLPEYVQGQYFLRGCLTFLPKSRCSSVGREPDSGAAVAQWVEYPIVEPHSSAGREPYSGAAVAQWVEHPIVGPRAKQQCNDNIRHVSHVRKSGRPLRETNLVRLDVAAPGLAADLAPGQSPTTPMTIIAAQSTLRAPPRVLIDVMRCDWLPLCTRGGVCFLCPVAPSWFETRSEIESKIDTENCYTIRVQSWTGDRDEVHFEPPKLTIRNLNPRSATIVDKLGLANQNTERAKSSSRNELFAELNVESSVRSDSDRDLLELTGANLFLPGLRPFRLGSQCSRKGKYAVLAINFPSECSRTRSAPSTPSASHSPTPFPPRGTARDYQGPESTQSSSKPAKRDVFLVFTAV</sequence>
<name>A0ABQ9I1P5_9NEOP</name>
<feature type="region of interest" description="Disordered" evidence="1">
    <location>
        <begin position="1182"/>
        <end position="1225"/>
    </location>
</feature>
<feature type="region of interest" description="Disordered" evidence="1">
    <location>
        <begin position="550"/>
        <end position="617"/>
    </location>
</feature>
<reference evidence="2 3" key="1">
    <citation type="submission" date="2023-02" db="EMBL/GenBank/DDBJ databases">
        <title>LHISI_Scaffold_Assembly.</title>
        <authorList>
            <person name="Stuart O.P."/>
            <person name="Cleave R."/>
            <person name="Magrath M.J.L."/>
            <person name="Mikheyev A.S."/>
        </authorList>
    </citation>
    <scope>NUCLEOTIDE SEQUENCE [LARGE SCALE GENOMIC DNA]</scope>
    <source>
        <strain evidence="2">Daus_M_001</strain>
        <tissue evidence="2">Leg muscle</tissue>
    </source>
</reference>
<comment type="caution">
    <text evidence="2">The sequence shown here is derived from an EMBL/GenBank/DDBJ whole genome shotgun (WGS) entry which is preliminary data.</text>
</comment>
<accession>A0ABQ9I1P5</accession>
<feature type="compositionally biased region" description="Low complexity" evidence="1">
    <location>
        <begin position="108"/>
        <end position="118"/>
    </location>
</feature>
<feature type="region of interest" description="Disordered" evidence="1">
    <location>
        <begin position="95"/>
        <end position="122"/>
    </location>
</feature>
<dbReference type="Proteomes" id="UP001159363">
    <property type="component" value="Chromosome 3"/>
</dbReference>
<feature type="region of interest" description="Disordered" evidence="1">
    <location>
        <begin position="467"/>
        <end position="488"/>
    </location>
</feature>
<dbReference type="EMBL" id="JARBHB010000003">
    <property type="protein sequence ID" value="KAJ8890229.1"/>
    <property type="molecule type" value="Genomic_DNA"/>
</dbReference>
<evidence type="ECO:0000313" key="2">
    <source>
        <dbReference type="EMBL" id="KAJ8890229.1"/>
    </source>
</evidence>
<evidence type="ECO:0000256" key="1">
    <source>
        <dbReference type="SAM" id="MobiDB-lite"/>
    </source>
</evidence>
<organism evidence="2 3">
    <name type="scientific">Dryococelus australis</name>
    <dbReference type="NCBI Taxonomy" id="614101"/>
    <lineage>
        <taxon>Eukaryota</taxon>
        <taxon>Metazoa</taxon>
        <taxon>Ecdysozoa</taxon>
        <taxon>Arthropoda</taxon>
        <taxon>Hexapoda</taxon>
        <taxon>Insecta</taxon>
        <taxon>Pterygota</taxon>
        <taxon>Neoptera</taxon>
        <taxon>Polyneoptera</taxon>
        <taxon>Phasmatodea</taxon>
        <taxon>Verophasmatodea</taxon>
        <taxon>Anareolatae</taxon>
        <taxon>Phasmatidae</taxon>
        <taxon>Eurycanthinae</taxon>
        <taxon>Dryococelus</taxon>
    </lineage>
</organism>
<gene>
    <name evidence="2" type="ORF">PR048_009737</name>
</gene>
<evidence type="ECO:0000313" key="3">
    <source>
        <dbReference type="Proteomes" id="UP001159363"/>
    </source>
</evidence>
<feature type="compositionally biased region" description="Low complexity" evidence="1">
    <location>
        <begin position="1185"/>
        <end position="1198"/>
    </location>
</feature>